<gene>
    <name evidence="3" type="ORF">ACFQKE_06695</name>
</gene>
<name>A0ABD5ZWX3_9EURY</name>
<feature type="compositionally biased region" description="Polar residues" evidence="1">
    <location>
        <begin position="8"/>
        <end position="17"/>
    </location>
</feature>
<dbReference type="AlphaFoldDB" id="A0ABD5ZWX3"/>
<keyword evidence="2" id="KW-0812">Transmembrane</keyword>
<keyword evidence="2" id="KW-0472">Membrane</keyword>
<protein>
    <submittedName>
        <fullName evidence="3">Uncharacterized protein</fullName>
    </submittedName>
</protein>
<evidence type="ECO:0000256" key="2">
    <source>
        <dbReference type="SAM" id="Phobius"/>
    </source>
</evidence>
<reference evidence="3 4" key="1">
    <citation type="journal article" date="2019" name="Int. J. Syst. Evol. Microbiol.">
        <title>The Global Catalogue of Microorganisms (GCM) 10K type strain sequencing project: providing services to taxonomists for standard genome sequencing and annotation.</title>
        <authorList>
            <consortium name="The Broad Institute Genomics Platform"/>
            <consortium name="The Broad Institute Genome Sequencing Center for Infectious Disease"/>
            <person name="Wu L."/>
            <person name="Ma J."/>
        </authorList>
    </citation>
    <scope>NUCLEOTIDE SEQUENCE [LARGE SCALE GENOMIC DNA]</scope>
    <source>
        <strain evidence="3 4">GX21</strain>
    </source>
</reference>
<feature type="transmembrane region" description="Helical" evidence="2">
    <location>
        <begin position="33"/>
        <end position="55"/>
    </location>
</feature>
<dbReference type="EMBL" id="JBHTAT010000001">
    <property type="protein sequence ID" value="MFC7254981.1"/>
    <property type="molecule type" value="Genomic_DNA"/>
</dbReference>
<organism evidence="3 4">
    <name type="scientific">Haloplanus litoreus</name>
    <dbReference type="NCBI Taxonomy" id="767515"/>
    <lineage>
        <taxon>Archaea</taxon>
        <taxon>Methanobacteriati</taxon>
        <taxon>Methanobacteriota</taxon>
        <taxon>Stenosarchaea group</taxon>
        <taxon>Halobacteria</taxon>
        <taxon>Halobacteriales</taxon>
        <taxon>Haloferacaceae</taxon>
        <taxon>Haloplanus</taxon>
    </lineage>
</organism>
<keyword evidence="2" id="KW-1133">Transmembrane helix</keyword>
<evidence type="ECO:0000313" key="4">
    <source>
        <dbReference type="Proteomes" id="UP001596434"/>
    </source>
</evidence>
<evidence type="ECO:0000313" key="3">
    <source>
        <dbReference type="EMBL" id="MFC7254981.1"/>
    </source>
</evidence>
<proteinExistence type="predicted"/>
<comment type="caution">
    <text evidence="3">The sequence shown here is derived from an EMBL/GenBank/DDBJ whole genome shotgun (WGS) entry which is preliminary data.</text>
</comment>
<feature type="region of interest" description="Disordered" evidence="1">
    <location>
        <begin position="1"/>
        <end position="22"/>
    </location>
</feature>
<feature type="transmembrane region" description="Helical" evidence="2">
    <location>
        <begin position="86"/>
        <end position="108"/>
    </location>
</feature>
<sequence length="148" mass="15171">MRRPELGRSTTDGPTEESSGRLGGLRRRLGDIFALRPFLLALVLAIVGLVVGGSVPVVGTVGRFLGIALAGFVLAFVASGRRYVEVGLAGALTAGVGVVLSAVDVAFLPVVAEYGLRIAGVGTTAGLIAALLGHYFGRDLRAGLTREL</sequence>
<feature type="transmembrane region" description="Helical" evidence="2">
    <location>
        <begin position="114"/>
        <end position="136"/>
    </location>
</feature>
<dbReference type="GeneID" id="96953322"/>
<dbReference type="RefSeq" id="WP_379703186.1">
    <property type="nucleotide sequence ID" value="NZ_JBHTAT010000001.1"/>
</dbReference>
<keyword evidence="4" id="KW-1185">Reference proteome</keyword>
<dbReference type="Proteomes" id="UP001596434">
    <property type="component" value="Unassembled WGS sequence"/>
</dbReference>
<evidence type="ECO:0000256" key="1">
    <source>
        <dbReference type="SAM" id="MobiDB-lite"/>
    </source>
</evidence>
<accession>A0ABD5ZWX3</accession>
<feature type="transmembrane region" description="Helical" evidence="2">
    <location>
        <begin position="61"/>
        <end position="79"/>
    </location>
</feature>